<dbReference type="RefSeq" id="WP_273378773.1">
    <property type="nucleotide sequence ID" value="NZ_PIUK01000046.1"/>
</dbReference>
<protein>
    <recommendedName>
        <fullName evidence="2">NADH-quinone oxidoreductase subunit D</fullName>
        <ecNumber evidence="2">7.1.1.-</ecNumber>
    </recommendedName>
    <alternativeName>
        <fullName evidence="2">NADH dehydrogenase I subunit D</fullName>
    </alternativeName>
    <alternativeName>
        <fullName evidence="2">NDH-1 subunit D</fullName>
    </alternativeName>
</protein>
<dbReference type="Proteomes" id="UP000732377">
    <property type="component" value="Unassembled WGS sequence"/>
</dbReference>
<dbReference type="InterPro" id="IPR001135">
    <property type="entry name" value="NADH_Q_OxRdtase_suD"/>
</dbReference>
<keyword evidence="2" id="KW-1003">Cell membrane</keyword>
<feature type="domain" description="NADH-quinone oxidoreductase subunit D" evidence="3">
    <location>
        <begin position="310"/>
        <end position="384"/>
    </location>
</feature>
<comment type="similarity">
    <text evidence="2">Belongs to the complex I 49 kDa subunit family.</text>
</comment>
<dbReference type="InterPro" id="IPR029014">
    <property type="entry name" value="NiFe-Hase_large"/>
</dbReference>
<dbReference type="EMBL" id="PIUK01000046">
    <property type="protein sequence ID" value="MBY6275891.1"/>
    <property type="molecule type" value="Genomic_DNA"/>
</dbReference>
<dbReference type="GO" id="GO:0050136">
    <property type="term" value="F:NADH dehydrogenase (quinone) (non-electrogenic) activity"/>
    <property type="evidence" value="ECO:0007669"/>
    <property type="project" value="UniProtKB-UniRule"/>
</dbReference>
<accession>A0A953I947</accession>
<comment type="subcellular location">
    <subcellularLocation>
        <location evidence="2">Cell membrane</location>
        <topology evidence="2">Peripheral membrane protein</topology>
        <orientation evidence="2">Cytoplasmic side</orientation>
    </subcellularLocation>
</comment>
<dbReference type="EC" id="7.1.1.-" evidence="2"/>
<evidence type="ECO:0000259" key="3">
    <source>
        <dbReference type="Pfam" id="PF00346"/>
    </source>
</evidence>
<evidence type="ECO:0000256" key="2">
    <source>
        <dbReference type="HAMAP-Rule" id="MF_01358"/>
    </source>
</evidence>
<comment type="function">
    <text evidence="2">NDH-1 shuttles electrons from NADH, via FMN and iron-sulfur (Fe-S) centers, to quinones in the respiratory chain. The immediate electron acceptor for the enzyme in this species is believed to be a menaquinone. Couples the redox reaction to proton translocation (for every two electrons transferred, four hydrogen ions are translocated across the cytoplasmic membrane), and thus conserves the redox energy in a proton gradient.</text>
</comment>
<dbReference type="GO" id="GO:0048038">
    <property type="term" value="F:quinone binding"/>
    <property type="evidence" value="ECO:0007669"/>
    <property type="project" value="UniProtKB-KW"/>
</dbReference>
<dbReference type="GO" id="GO:0051287">
    <property type="term" value="F:NAD binding"/>
    <property type="evidence" value="ECO:0007669"/>
    <property type="project" value="InterPro"/>
</dbReference>
<evidence type="ECO:0000313" key="4">
    <source>
        <dbReference type="EMBL" id="MBY6275891.1"/>
    </source>
</evidence>
<dbReference type="SUPFAM" id="SSF56762">
    <property type="entry name" value="HydB/Nqo4-like"/>
    <property type="match status" value="1"/>
</dbReference>
<dbReference type="AlphaFoldDB" id="A0A953I947"/>
<dbReference type="NCBIfam" id="NF004739">
    <property type="entry name" value="PRK06075.1"/>
    <property type="match status" value="1"/>
</dbReference>
<gene>
    <name evidence="2" type="primary">nuoD</name>
    <name evidence="4" type="ORF">CWE10_06650</name>
</gene>
<evidence type="ECO:0000313" key="5">
    <source>
        <dbReference type="Proteomes" id="UP000732377"/>
    </source>
</evidence>
<organism evidence="4 5">
    <name type="scientific">Symbiobacterium thermophilum</name>
    <dbReference type="NCBI Taxonomy" id="2734"/>
    <lineage>
        <taxon>Bacteria</taxon>
        <taxon>Bacillati</taxon>
        <taxon>Bacillota</taxon>
        <taxon>Clostridia</taxon>
        <taxon>Eubacteriales</taxon>
        <taxon>Symbiobacteriaceae</taxon>
        <taxon>Symbiobacterium</taxon>
    </lineage>
</organism>
<comment type="caution">
    <text evidence="4">The sequence shown here is derived from an EMBL/GenBank/DDBJ whole genome shotgun (WGS) entry which is preliminary data.</text>
</comment>
<dbReference type="GO" id="GO:0005886">
    <property type="term" value="C:plasma membrane"/>
    <property type="evidence" value="ECO:0007669"/>
    <property type="project" value="UniProtKB-SubCell"/>
</dbReference>
<dbReference type="Gene3D" id="1.10.645.10">
    <property type="entry name" value="Cytochrome-c3 Hydrogenase, chain B"/>
    <property type="match status" value="1"/>
</dbReference>
<proteinExistence type="inferred from homology"/>
<name>A0A953I947_SYMTR</name>
<keyword evidence="1 2" id="KW-0874">Quinone</keyword>
<evidence type="ECO:0000256" key="1">
    <source>
        <dbReference type="ARBA" id="ARBA00022719"/>
    </source>
</evidence>
<keyword evidence="2" id="KW-0472">Membrane</keyword>
<dbReference type="PANTHER" id="PTHR11993:SF10">
    <property type="entry name" value="NADH DEHYDROGENASE [UBIQUINONE] IRON-SULFUR PROTEIN 2, MITOCHONDRIAL"/>
    <property type="match status" value="1"/>
</dbReference>
<dbReference type="InterPro" id="IPR022885">
    <property type="entry name" value="NDH1_su_D/H"/>
</dbReference>
<comment type="subunit">
    <text evidence="2">NDH-1 is composed of 14 different subunits. Subunits NuoB, C, D, E, F, and G constitute the peripheral sector of the complex.</text>
</comment>
<dbReference type="HAMAP" id="MF_01358">
    <property type="entry name" value="NDH1_NuoD"/>
    <property type="match status" value="1"/>
</dbReference>
<feature type="domain" description="NADH-quinone oxidoreductase subunit D" evidence="3">
    <location>
        <begin position="124"/>
        <end position="305"/>
    </location>
</feature>
<keyword evidence="2" id="KW-0813">Transport</keyword>
<sequence length="384" mass="43960">MNVERTQELLVNMGPQHPSTHGVLRLMIKLDGEQVTWCEPDIGYLHRCFEKLAEQKTYPQVIPFTDRTDYLAAMLNELCYVEAVEKLFGDAIQVPERAQYIRVMLAELQRITSHLLALGSMAMDLGATTPFLYCWRDREKLYSLFERITGGRMLYNYLRIGGVRNDLPEGILGTPQDGEDKADKTIWGFINYFDSYVYPEWKALVTDNRIFQYRTKNIGVLTAEQAIAYSCSGAVLRGSGVKWDLRKNLPYAIYDRFEFDIPVGQNGDSFDRWWVRQEEMYQSSRIVKQCLEWLAENPGPVMAPKMPRVLKPPKGEVYHRIEGARGEVACYVVSDGSTNPYKVKWRSPAFTHLQLMPLLCPGHKIADIIAILGSIDVVLGEVDR</sequence>
<dbReference type="PANTHER" id="PTHR11993">
    <property type="entry name" value="NADH-UBIQUINONE OXIDOREDUCTASE 49 KDA SUBUNIT"/>
    <property type="match status" value="1"/>
</dbReference>
<reference evidence="4" key="1">
    <citation type="submission" date="2017-11" db="EMBL/GenBank/DDBJ databases">
        <title>Three new genomes from thermophilic consortium.</title>
        <authorList>
            <person name="Quaggio R."/>
            <person name="Amgarten D."/>
            <person name="Setubal J.C."/>
        </authorList>
    </citation>
    <scope>NUCLEOTIDE SEQUENCE</scope>
    <source>
        <strain evidence="4">ZCTH01-B2</strain>
    </source>
</reference>
<keyword evidence="2" id="KW-1278">Translocase</keyword>
<keyword evidence="2" id="KW-0520">NAD</keyword>
<comment type="catalytic activity">
    <reaction evidence="2">
        <text>a quinone + NADH + 5 H(+)(in) = a quinol + NAD(+) + 4 H(+)(out)</text>
        <dbReference type="Rhea" id="RHEA:57888"/>
        <dbReference type="ChEBI" id="CHEBI:15378"/>
        <dbReference type="ChEBI" id="CHEBI:24646"/>
        <dbReference type="ChEBI" id="CHEBI:57540"/>
        <dbReference type="ChEBI" id="CHEBI:57945"/>
        <dbReference type="ChEBI" id="CHEBI:132124"/>
    </reaction>
</comment>
<dbReference type="Pfam" id="PF00346">
    <property type="entry name" value="Complex1_49kDa"/>
    <property type="match status" value="2"/>
</dbReference>